<dbReference type="EMBL" id="JBHSDU010000015">
    <property type="protein sequence ID" value="MFC4313907.1"/>
    <property type="molecule type" value="Genomic_DNA"/>
</dbReference>
<dbReference type="PANTHER" id="PTHR13847">
    <property type="entry name" value="SARCOSINE DEHYDROGENASE-RELATED"/>
    <property type="match status" value="1"/>
</dbReference>
<feature type="transmembrane region" description="Helical" evidence="2">
    <location>
        <begin position="32"/>
        <end position="49"/>
    </location>
</feature>
<organism evidence="4 5">
    <name type="scientific">Steroidobacter flavus</name>
    <dbReference type="NCBI Taxonomy" id="1842136"/>
    <lineage>
        <taxon>Bacteria</taxon>
        <taxon>Pseudomonadati</taxon>
        <taxon>Pseudomonadota</taxon>
        <taxon>Gammaproteobacteria</taxon>
        <taxon>Steroidobacterales</taxon>
        <taxon>Steroidobacteraceae</taxon>
        <taxon>Steroidobacter</taxon>
    </lineage>
</organism>
<dbReference type="SUPFAM" id="SSF51905">
    <property type="entry name" value="FAD/NAD(P)-binding domain"/>
    <property type="match status" value="1"/>
</dbReference>
<dbReference type="PANTHER" id="PTHR13847:SF289">
    <property type="entry name" value="GLYCINE OXIDASE"/>
    <property type="match status" value="1"/>
</dbReference>
<comment type="caution">
    <text evidence="4">The sequence shown here is derived from an EMBL/GenBank/DDBJ whole genome shotgun (WGS) entry which is preliminary data.</text>
</comment>
<dbReference type="Gene3D" id="3.50.50.60">
    <property type="entry name" value="FAD/NAD(P)-binding domain"/>
    <property type="match status" value="1"/>
</dbReference>
<dbReference type="Gene3D" id="3.30.9.10">
    <property type="entry name" value="D-Amino Acid Oxidase, subunit A, domain 2"/>
    <property type="match status" value="1"/>
</dbReference>
<dbReference type="EC" id="1.-.-.-" evidence="4"/>
<accession>A0ABV8T399</accession>
<feature type="domain" description="FAD dependent oxidoreductase" evidence="3">
    <location>
        <begin position="31"/>
        <end position="368"/>
    </location>
</feature>
<sequence>MHRRNVLQLLGATAVAAAYGSSARAARSGDRVVVIGAGILGAAISYHLARRGAKVTLLEKTAPASGTTGDSFAYLNASTKSSSRPYFDLNARGMAGWRRWQAEFGAALPLQWGGSIYWRDENAAAEKLLSTLRICQEWGYSGRRVDEGELRGLLPKASLGRVDGAVVYEEEGVVDPVGAVRVLLDRAKALGATLRFPVEVTGIDVAGDRVRGVKTNEGNIEADTVVVAAGIGSQWLANSLGVKLPLVPSPGVLIHTAPQPKLLDSVVFAPTSTVKQSLDGRIVSSSGHEGSSEGGDLQQQGQRILANAARYFPTLKDAKIERVSHGLRVLPQDGFPVLGYAPKVGNLYLAVTHSGITLAPAVAQFATQEILDGIAPDVLAPFRPTRFA</sequence>
<evidence type="ECO:0000256" key="1">
    <source>
        <dbReference type="ARBA" id="ARBA00023002"/>
    </source>
</evidence>
<protein>
    <submittedName>
        <fullName evidence="4">NAD(P)/FAD-dependent oxidoreductase</fullName>
        <ecNumber evidence="4">1.-.-.-</ecNumber>
    </submittedName>
</protein>
<keyword evidence="2" id="KW-0472">Membrane</keyword>
<evidence type="ECO:0000313" key="4">
    <source>
        <dbReference type="EMBL" id="MFC4313907.1"/>
    </source>
</evidence>
<reference evidence="5" key="1">
    <citation type="journal article" date="2019" name="Int. J. Syst. Evol. Microbiol.">
        <title>The Global Catalogue of Microorganisms (GCM) 10K type strain sequencing project: providing services to taxonomists for standard genome sequencing and annotation.</title>
        <authorList>
            <consortium name="The Broad Institute Genomics Platform"/>
            <consortium name="The Broad Institute Genome Sequencing Center for Infectious Disease"/>
            <person name="Wu L."/>
            <person name="Ma J."/>
        </authorList>
    </citation>
    <scope>NUCLEOTIDE SEQUENCE [LARGE SCALE GENOMIC DNA]</scope>
    <source>
        <strain evidence="5">CGMCC 1.10759</strain>
    </source>
</reference>
<dbReference type="InterPro" id="IPR036188">
    <property type="entry name" value="FAD/NAD-bd_sf"/>
</dbReference>
<dbReference type="RefSeq" id="WP_380604652.1">
    <property type="nucleotide sequence ID" value="NZ_JBHSDU010000015.1"/>
</dbReference>
<evidence type="ECO:0000256" key="2">
    <source>
        <dbReference type="SAM" id="Phobius"/>
    </source>
</evidence>
<dbReference type="Pfam" id="PF01266">
    <property type="entry name" value="DAO"/>
    <property type="match status" value="1"/>
</dbReference>
<keyword evidence="5" id="KW-1185">Reference proteome</keyword>
<evidence type="ECO:0000259" key="3">
    <source>
        <dbReference type="Pfam" id="PF01266"/>
    </source>
</evidence>
<dbReference type="GO" id="GO:0016491">
    <property type="term" value="F:oxidoreductase activity"/>
    <property type="evidence" value="ECO:0007669"/>
    <property type="project" value="UniProtKB-KW"/>
</dbReference>
<name>A0ABV8T399_9GAMM</name>
<dbReference type="InterPro" id="IPR006076">
    <property type="entry name" value="FAD-dep_OxRdtase"/>
</dbReference>
<keyword evidence="1 4" id="KW-0560">Oxidoreductase</keyword>
<dbReference type="Proteomes" id="UP001595904">
    <property type="component" value="Unassembled WGS sequence"/>
</dbReference>
<proteinExistence type="predicted"/>
<evidence type="ECO:0000313" key="5">
    <source>
        <dbReference type="Proteomes" id="UP001595904"/>
    </source>
</evidence>
<keyword evidence="2" id="KW-1133">Transmembrane helix</keyword>
<gene>
    <name evidence="4" type="ORF">ACFPN2_32840</name>
</gene>
<keyword evidence="2" id="KW-0812">Transmembrane</keyword>